<keyword evidence="8" id="KW-0378">Hydrolase</keyword>
<sequence>MEVRWDSFAGMALVGLILGFAEIANGGITSSYVRNDDLSLDMPLDSDVFRVPPGYNAPQQVHITQGDHEGKGVIVSWVTPDEPGSTTVLYWAENSELKNSADGFILKYRYFNYTSGYIHHCTIKDLEFDTKYYYEVGIGNTTRQFWFITPPRPGPDVPYTFGLIGDLGQTHDSNRTVTHYELNPTKGQTLLFVGDLSYADDYPFHDNSRWDTWGRFTERSAAYQPWIWTAGNHEIDFVPEIGERKPFKPYTHRYHVPYRASGSTSPMWYSIKRASAYIIVLSSYSAYGRIGEEVPSMSKPIELLWSIISGHEMTIELFLLDITAIMLRKYTPQYKWLEKELPKVNRTETPWLIVLMHCPMYNSYAHHYMEGETMRVMYEPWFVEFKVDVVFAGHVHAYERSVSACTFSIYDIFSVDSFLNWYPIIVYALLADSMNPCHLKTNHSLVKFSYMKNLFYMAHALDVTSATSVNFAARDIISLTTESYTGIVLFRKALSQWKRGKCIELLHVYYTRQRLNCFALQERISNVAYNIVNGLCTPIRDQSAPIYITIGDGGNLEGLVTSMTEPQPSYSAFREPSFGHGILDIKNRTHAYFGWHRNQDGYAVEADSVWLHNRFWNPLRASSVAAL</sequence>
<dbReference type="PANTHER" id="PTHR22953:SF35">
    <property type="entry name" value="FE(3+)-ZN(2+) PURPLE ACID PHOSPHATASE 12"/>
    <property type="match status" value="1"/>
</dbReference>
<evidence type="ECO:0000256" key="3">
    <source>
        <dbReference type="ARBA" id="ARBA00001962"/>
    </source>
</evidence>
<evidence type="ECO:0000256" key="2">
    <source>
        <dbReference type="ARBA" id="ARBA00001947"/>
    </source>
</evidence>
<keyword evidence="10" id="KW-0408">Iron</keyword>
<keyword evidence="7" id="KW-0732">Signal</keyword>
<feature type="domain" description="Fibronectin type-III" evidence="12">
    <location>
        <begin position="57"/>
        <end position="152"/>
    </location>
</feature>
<protein>
    <recommendedName>
        <fullName evidence="5">acid phosphatase</fullName>
        <ecNumber evidence="5">3.1.3.2</ecNumber>
    </recommendedName>
</protein>
<dbReference type="FunFam" id="2.60.40.380:FF:000001">
    <property type="entry name" value="Fe(3+)-Zn(2+) purple acid phosphatase"/>
    <property type="match status" value="1"/>
</dbReference>
<comment type="similarity">
    <text evidence="4">Belongs to the metallophosphoesterase superfamily. Purple acid phosphatase family.</text>
</comment>
<comment type="catalytic activity">
    <reaction evidence="1">
        <text>a phosphate monoester + H2O = an alcohol + phosphate</text>
        <dbReference type="Rhea" id="RHEA:15017"/>
        <dbReference type="ChEBI" id="CHEBI:15377"/>
        <dbReference type="ChEBI" id="CHEBI:30879"/>
        <dbReference type="ChEBI" id="CHEBI:43474"/>
        <dbReference type="ChEBI" id="CHEBI:67140"/>
        <dbReference type="EC" id="3.1.3.2"/>
    </reaction>
</comment>
<dbReference type="EMBL" id="JAAWWB010000009">
    <property type="protein sequence ID" value="KAG6776525.1"/>
    <property type="molecule type" value="Genomic_DNA"/>
</dbReference>
<evidence type="ECO:0000256" key="5">
    <source>
        <dbReference type="ARBA" id="ARBA00012646"/>
    </source>
</evidence>
<dbReference type="InterPro" id="IPR039331">
    <property type="entry name" value="PAPs-like"/>
</dbReference>
<dbReference type="Pfam" id="PF16656">
    <property type="entry name" value="Pur_ac_phosph_N"/>
    <property type="match status" value="1"/>
</dbReference>
<keyword evidence="9" id="KW-0862">Zinc</keyword>
<evidence type="ECO:0000256" key="4">
    <source>
        <dbReference type="ARBA" id="ARBA00008723"/>
    </source>
</evidence>
<dbReference type="InterPro" id="IPR015914">
    <property type="entry name" value="PAPs_N"/>
</dbReference>
<dbReference type="CDD" id="cd00839">
    <property type="entry name" value="MPP_PAPs"/>
    <property type="match status" value="1"/>
</dbReference>
<dbReference type="Proteomes" id="UP000886885">
    <property type="component" value="Chromosome 5A"/>
</dbReference>
<evidence type="ECO:0000256" key="9">
    <source>
        <dbReference type="ARBA" id="ARBA00022833"/>
    </source>
</evidence>
<evidence type="ECO:0000313" key="14">
    <source>
        <dbReference type="Proteomes" id="UP000886885"/>
    </source>
</evidence>
<proteinExistence type="inferred from homology"/>
<evidence type="ECO:0000256" key="1">
    <source>
        <dbReference type="ARBA" id="ARBA00000032"/>
    </source>
</evidence>
<evidence type="ECO:0000256" key="11">
    <source>
        <dbReference type="ARBA" id="ARBA00023180"/>
    </source>
</evidence>
<dbReference type="InterPro" id="IPR003961">
    <property type="entry name" value="FN3_dom"/>
</dbReference>
<dbReference type="InterPro" id="IPR041792">
    <property type="entry name" value="MPP_PAP"/>
</dbReference>
<evidence type="ECO:0000313" key="13">
    <source>
        <dbReference type="EMBL" id="KAG6776525.1"/>
    </source>
</evidence>
<dbReference type="InterPro" id="IPR025733">
    <property type="entry name" value="PAPs_C"/>
</dbReference>
<comment type="caution">
    <text evidence="13">The sequence shown here is derived from an EMBL/GenBank/DDBJ whole genome shotgun (WGS) entry which is preliminary data.</text>
</comment>
<evidence type="ECO:0000256" key="7">
    <source>
        <dbReference type="ARBA" id="ARBA00022729"/>
    </source>
</evidence>
<comment type="cofactor">
    <cofactor evidence="2">
        <name>Zn(2+)</name>
        <dbReference type="ChEBI" id="CHEBI:29105"/>
    </cofactor>
</comment>
<name>A0A8X8D3L7_POPTO</name>
<keyword evidence="11" id="KW-0325">Glycoprotein</keyword>
<dbReference type="InterPro" id="IPR004843">
    <property type="entry name" value="Calcineurin-like_PHP"/>
</dbReference>
<reference evidence="13" key="1">
    <citation type="journal article" date="2020" name="bioRxiv">
        <title>Hybrid origin of Populus tomentosa Carr. identified through genome sequencing and phylogenomic analysis.</title>
        <authorList>
            <person name="An X."/>
            <person name="Gao K."/>
            <person name="Chen Z."/>
            <person name="Li J."/>
            <person name="Yang X."/>
            <person name="Yang X."/>
            <person name="Zhou J."/>
            <person name="Guo T."/>
            <person name="Zhao T."/>
            <person name="Huang S."/>
            <person name="Miao D."/>
            <person name="Khan W.U."/>
            <person name="Rao P."/>
            <person name="Ye M."/>
            <person name="Lei B."/>
            <person name="Liao W."/>
            <person name="Wang J."/>
            <person name="Ji L."/>
            <person name="Li Y."/>
            <person name="Guo B."/>
            <person name="Mustafa N.S."/>
            <person name="Li S."/>
            <person name="Yun Q."/>
            <person name="Keller S.R."/>
            <person name="Mao J."/>
            <person name="Zhang R."/>
            <person name="Strauss S.H."/>
        </authorList>
    </citation>
    <scope>NUCLEOTIDE SEQUENCE</scope>
    <source>
        <strain evidence="13">GM15</strain>
        <tissue evidence="13">Leaf</tissue>
    </source>
</reference>
<gene>
    <name evidence="13" type="ORF">POTOM_020038</name>
</gene>
<keyword evidence="14" id="KW-1185">Reference proteome</keyword>
<dbReference type="PANTHER" id="PTHR22953">
    <property type="entry name" value="ACID PHOSPHATASE RELATED"/>
    <property type="match status" value="1"/>
</dbReference>
<dbReference type="GO" id="GO:0003993">
    <property type="term" value="F:acid phosphatase activity"/>
    <property type="evidence" value="ECO:0007669"/>
    <property type="project" value="UniProtKB-EC"/>
</dbReference>
<evidence type="ECO:0000256" key="10">
    <source>
        <dbReference type="ARBA" id="ARBA00023004"/>
    </source>
</evidence>
<keyword evidence="6" id="KW-0479">Metal-binding</keyword>
<evidence type="ECO:0000259" key="12">
    <source>
        <dbReference type="PROSITE" id="PS50853"/>
    </source>
</evidence>
<dbReference type="Pfam" id="PF00149">
    <property type="entry name" value="Metallophos"/>
    <property type="match status" value="1"/>
</dbReference>
<evidence type="ECO:0000256" key="8">
    <source>
        <dbReference type="ARBA" id="ARBA00022801"/>
    </source>
</evidence>
<dbReference type="GO" id="GO:0046872">
    <property type="term" value="F:metal ion binding"/>
    <property type="evidence" value="ECO:0007669"/>
    <property type="project" value="UniProtKB-KW"/>
</dbReference>
<evidence type="ECO:0000256" key="6">
    <source>
        <dbReference type="ARBA" id="ARBA00022723"/>
    </source>
</evidence>
<accession>A0A8X8D3L7</accession>
<comment type="cofactor">
    <cofactor evidence="3">
        <name>Fe cation</name>
        <dbReference type="ChEBI" id="CHEBI:24875"/>
    </cofactor>
</comment>
<dbReference type="EC" id="3.1.3.2" evidence="5"/>
<dbReference type="AlphaFoldDB" id="A0A8X8D3L7"/>
<dbReference type="PROSITE" id="PS50853">
    <property type="entry name" value="FN3"/>
    <property type="match status" value="1"/>
</dbReference>
<organism evidence="13 14">
    <name type="scientific">Populus tomentosa</name>
    <name type="common">Chinese white poplar</name>
    <dbReference type="NCBI Taxonomy" id="118781"/>
    <lineage>
        <taxon>Eukaryota</taxon>
        <taxon>Viridiplantae</taxon>
        <taxon>Streptophyta</taxon>
        <taxon>Embryophyta</taxon>
        <taxon>Tracheophyta</taxon>
        <taxon>Spermatophyta</taxon>
        <taxon>Magnoliopsida</taxon>
        <taxon>eudicotyledons</taxon>
        <taxon>Gunneridae</taxon>
        <taxon>Pentapetalae</taxon>
        <taxon>rosids</taxon>
        <taxon>fabids</taxon>
        <taxon>Malpighiales</taxon>
        <taxon>Salicaceae</taxon>
        <taxon>Saliceae</taxon>
        <taxon>Populus</taxon>
    </lineage>
</organism>
<dbReference type="Pfam" id="PF14008">
    <property type="entry name" value="Metallophos_C"/>
    <property type="match status" value="1"/>
</dbReference>
<dbReference type="OrthoDB" id="45007at2759"/>